<evidence type="ECO:0008006" key="4">
    <source>
        <dbReference type="Google" id="ProtNLM"/>
    </source>
</evidence>
<organism evidence="3">
    <name type="scientific">marine sediment metagenome</name>
    <dbReference type="NCBI Taxonomy" id="412755"/>
    <lineage>
        <taxon>unclassified sequences</taxon>
        <taxon>metagenomes</taxon>
        <taxon>ecological metagenomes</taxon>
    </lineage>
</organism>
<evidence type="ECO:0000256" key="1">
    <source>
        <dbReference type="ARBA" id="ARBA00022605"/>
    </source>
</evidence>
<protein>
    <recommendedName>
        <fullName evidence="4">Shikimate kinase</fullName>
    </recommendedName>
</protein>
<comment type="caution">
    <text evidence="3">The sequence shown here is derived from an EMBL/GenBank/DDBJ whole genome shotgun (WGS) entry which is preliminary data.</text>
</comment>
<dbReference type="EMBL" id="BARS01058034">
    <property type="protein sequence ID" value="GAG44866.1"/>
    <property type="molecule type" value="Genomic_DNA"/>
</dbReference>
<accession>X0Z8L9</accession>
<dbReference type="GO" id="GO:0009073">
    <property type="term" value="P:aromatic amino acid family biosynthetic process"/>
    <property type="evidence" value="ECO:0007669"/>
    <property type="project" value="UniProtKB-KW"/>
</dbReference>
<dbReference type="AlphaFoldDB" id="X0Z8L9"/>
<dbReference type="GO" id="GO:0008652">
    <property type="term" value="P:amino acid biosynthetic process"/>
    <property type="evidence" value="ECO:0007669"/>
    <property type="project" value="UniProtKB-KW"/>
</dbReference>
<dbReference type="InterPro" id="IPR027417">
    <property type="entry name" value="P-loop_NTPase"/>
</dbReference>
<dbReference type="Gene3D" id="3.40.50.300">
    <property type="entry name" value="P-loop containing nucleotide triphosphate hydrolases"/>
    <property type="match status" value="1"/>
</dbReference>
<dbReference type="Pfam" id="PF01202">
    <property type="entry name" value="SKI"/>
    <property type="match status" value="1"/>
</dbReference>
<dbReference type="GO" id="GO:0004765">
    <property type="term" value="F:shikimate kinase activity"/>
    <property type="evidence" value="ECO:0007669"/>
    <property type="project" value="TreeGrafter"/>
</dbReference>
<keyword evidence="2" id="KW-0057">Aromatic amino acid biosynthesis</keyword>
<dbReference type="PANTHER" id="PTHR21087">
    <property type="entry name" value="SHIKIMATE KINASE"/>
    <property type="match status" value="1"/>
</dbReference>
<dbReference type="GO" id="GO:0005829">
    <property type="term" value="C:cytosol"/>
    <property type="evidence" value="ECO:0007669"/>
    <property type="project" value="TreeGrafter"/>
</dbReference>
<proteinExistence type="predicted"/>
<dbReference type="SUPFAM" id="SSF52540">
    <property type="entry name" value="P-loop containing nucleoside triphosphate hydrolases"/>
    <property type="match status" value="1"/>
</dbReference>
<dbReference type="InterPro" id="IPR031322">
    <property type="entry name" value="Shikimate/glucono_kinase"/>
</dbReference>
<dbReference type="PRINTS" id="PR01100">
    <property type="entry name" value="SHIKIMTKNASE"/>
</dbReference>
<sequence>MKRAQRIILTGFSGTGKTEVARLIAERLGWQAVDSDDAIVEAAGKPIPAIFRDDGETHFRTLEHSALRELCSQPKMAIAAGGGA</sequence>
<dbReference type="PANTHER" id="PTHR21087:SF16">
    <property type="entry name" value="SHIKIMATE KINASE 1, CHLOROPLASTIC"/>
    <property type="match status" value="1"/>
</dbReference>
<evidence type="ECO:0000256" key="2">
    <source>
        <dbReference type="ARBA" id="ARBA00023141"/>
    </source>
</evidence>
<reference evidence="3" key="1">
    <citation type="journal article" date="2014" name="Front. Microbiol.">
        <title>High frequency of phylogenetically diverse reductive dehalogenase-homologous genes in deep subseafloor sedimentary metagenomes.</title>
        <authorList>
            <person name="Kawai M."/>
            <person name="Futagami T."/>
            <person name="Toyoda A."/>
            <person name="Takaki Y."/>
            <person name="Nishi S."/>
            <person name="Hori S."/>
            <person name="Arai W."/>
            <person name="Tsubouchi T."/>
            <person name="Morono Y."/>
            <person name="Uchiyama I."/>
            <person name="Ito T."/>
            <person name="Fujiyama A."/>
            <person name="Inagaki F."/>
            <person name="Takami H."/>
        </authorList>
    </citation>
    <scope>NUCLEOTIDE SEQUENCE</scope>
    <source>
        <strain evidence="3">Expedition CK06-06</strain>
    </source>
</reference>
<keyword evidence="1" id="KW-0028">Amino-acid biosynthesis</keyword>
<name>X0Z8L9_9ZZZZ</name>
<feature type="non-terminal residue" evidence="3">
    <location>
        <position position="84"/>
    </location>
</feature>
<gene>
    <name evidence="3" type="ORF">S01H1_84829</name>
</gene>
<evidence type="ECO:0000313" key="3">
    <source>
        <dbReference type="EMBL" id="GAG44866.1"/>
    </source>
</evidence>